<evidence type="ECO:0000313" key="2">
    <source>
        <dbReference type="Proteomes" id="UP001597182"/>
    </source>
</evidence>
<comment type="caution">
    <text evidence="1">The sequence shown here is derived from an EMBL/GenBank/DDBJ whole genome shotgun (WGS) entry which is preliminary data.</text>
</comment>
<proteinExistence type="predicted"/>
<name>A0ABW3VIM1_9PSEU</name>
<reference evidence="2" key="1">
    <citation type="journal article" date="2019" name="Int. J. Syst. Evol. Microbiol.">
        <title>The Global Catalogue of Microorganisms (GCM) 10K type strain sequencing project: providing services to taxonomists for standard genome sequencing and annotation.</title>
        <authorList>
            <consortium name="The Broad Institute Genomics Platform"/>
            <consortium name="The Broad Institute Genome Sequencing Center for Infectious Disease"/>
            <person name="Wu L."/>
            <person name="Ma J."/>
        </authorList>
    </citation>
    <scope>NUCLEOTIDE SEQUENCE [LARGE SCALE GENOMIC DNA]</scope>
    <source>
        <strain evidence="2">CCUG 49018</strain>
    </source>
</reference>
<organism evidence="1 2">
    <name type="scientific">Pseudonocardia benzenivorans</name>
    <dbReference type="NCBI Taxonomy" id="228005"/>
    <lineage>
        <taxon>Bacteria</taxon>
        <taxon>Bacillati</taxon>
        <taxon>Actinomycetota</taxon>
        <taxon>Actinomycetes</taxon>
        <taxon>Pseudonocardiales</taxon>
        <taxon>Pseudonocardiaceae</taxon>
        <taxon>Pseudonocardia</taxon>
    </lineage>
</organism>
<dbReference type="RefSeq" id="WP_379653021.1">
    <property type="nucleotide sequence ID" value="NZ_JBHTMB010000146.1"/>
</dbReference>
<dbReference type="EMBL" id="JBHTMB010000146">
    <property type="protein sequence ID" value="MFD1235152.1"/>
    <property type="molecule type" value="Genomic_DNA"/>
</dbReference>
<dbReference type="Proteomes" id="UP001597182">
    <property type="component" value="Unassembled WGS sequence"/>
</dbReference>
<sequence length="94" mass="9880">GLLLVAGEPGIGKSALLAEQARRAVTTGVRVLRGVGWEGAGAPPYWLWTQVLRDLDPAATSVFEHATARGDAAEGRFRLFETVRTALAAAAPLL</sequence>
<protein>
    <submittedName>
        <fullName evidence="1">AAA family ATPase</fullName>
    </submittedName>
</protein>
<keyword evidence="2" id="KW-1185">Reference proteome</keyword>
<feature type="non-terminal residue" evidence="1">
    <location>
        <position position="94"/>
    </location>
</feature>
<evidence type="ECO:0000313" key="1">
    <source>
        <dbReference type="EMBL" id="MFD1235152.1"/>
    </source>
</evidence>
<feature type="non-terminal residue" evidence="1">
    <location>
        <position position="1"/>
    </location>
</feature>
<gene>
    <name evidence="1" type="ORF">ACFQ34_17830</name>
</gene>
<accession>A0ABW3VIM1</accession>